<accession>A0A4R2N1E7</accession>
<reference evidence="2 3" key="1">
    <citation type="submission" date="2019-03" db="EMBL/GenBank/DDBJ databases">
        <title>Genomic Encyclopedia of Type Strains, Phase IV (KMG-IV): sequencing the most valuable type-strain genomes for metagenomic binning, comparative biology and taxonomic classification.</title>
        <authorList>
            <person name="Goeker M."/>
        </authorList>
    </citation>
    <scope>NUCLEOTIDE SEQUENCE [LARGE SCALE GENOMIC DNA]</scope>
    <source>
        <strain evidence="2 3">DSM 28231</strain>
    </source>
</reference>
<dbReference type="RefSeq" id="WP_132022870.1">
    <property type="nucleotide sequence ID" value="NZ_CP016605.1"/>
</dbReference>
<dbReference type="OrthoDB" id="6028159at2"/>
<organism evidence="2 3">
    <name type="scientific">Bisgaardia hudsonensis</name>
    <dbReference type="NCBI Taxonomy" id="109472"/>
    <lineage>
        <taxon>Bacteria</taxon>
        <taxon>Pseudomonadati</taxon>
        <taxon>Pseudomonadota</taxon>
        <taxon>Gammaproteobacteria</taxon>
        <taxon>Pasteurellales</taxon>
        <taxon>Pasteurellaceae</taxon>
        <taxon>Bisgaardia</taxon>
    </lineage>
</organism>
<evidence type="ECO:0000313" key="3">
    <source>
        <dbReference type="Proteomes" id="UP000294841"/>
    </source>
</evidence>
<protein>
    <submittedName>
        <fullName evidence="2">Uncharacterized protein</fullName>
    </submittedName>
</protein>
<sequence length="148" mass="17919">MNCEIKFKKRKIILAILINCIFLLPCVLFVIYPEAFMDHFHASRNHIILFGTFYVILLFSYIRILLRKVAVIVNDTYLIDNSRYEAIGKIDWNDILEIKKISKKSLRITFKKPIFETRNMFFIKKFLLFMLNWDYKHCIIISSFFFRM</sequence>
<gene>
    <name evidence="2" type="ORF">EV697_102251</name>
</gene>
<feature type="transmembrane region" description="Helical" evidence="1">
    <location>
        <begin position="47"/>
        <end position="66"/>
    </location>
</feature>
<keyword evidence="1" id="KW-1133">Transmembrane helix</keyword>
<dbReference type="EMBL" id="SLXI01000002">
    <property type="protein sequence ID" value="TCP13369.1"/>
    <property type="molecule type" value="Genomic_DNA"/>
</dbReference>
<evidence type="ECO:0000313" key="2">
    <source>
        <dbReference type="EMBL" id="TCP13369.1"/>
    </source>
</evidence>
<keyword evidence="1" id="KW-0472">Membrane</keyword>
<feature type="transmembrane region" description="Helical" evidence="1">
    <location>
        <begin position="12"/>
        <end position="32"/>
    </location>
</feature>
<proteinExistence type="predicted"/>
<dbReference type="AlphaFoldDB" id="A0A4R2N1E7"/>
<evidence type="ECO:0000256" key="1">
    <source>
        <dbReference type="SAM" id="Phobius"/>
    </source>
</evidence>
<comment type="caution">
    <text evidence="2">The sequence shown here is derived from an EMBL/GenBank/DDBJ whole genome shotgun (WGS) entry which is preliminary data.</text>
</comment>
<name>A0A4R2N1E7_9PAST</name>
<dbReference type="Proteomes" id="UP000294841">
    <property type="component" value="Unassembled WGS sequence"/>
</dbReference>
<keyword evidence="1" id="KW-0812">Transmembrane</keyword>
<keyword evidence="3" id="KW-1185">Reference proteome</keyword>